<dbReference type="OrthoDB" id="6430138at2759"/>
<gene>
    <name evidence="1" type="ORF">TNIN_241661</name>
</gene>
<dbReference type="AlphaFoldDB" id="A0A8X6YTM7"/>
<name>A0A8X6YTM7_9ARAC</name>
<keyword evidence="2" id="KW-1185">Reference proteome</keyword>
<organism evidence="1 2">
    <name type="scientific">Trichonephila inaurata madagascariensis</name>
    <dbReference type="NCBI Taxonomy" id="2747483"/>
    <lineage>
        <taxon>Eukaryota</taxon>
        <taxon>Metazoa</taxon>
        <taxon>Ecdysozoa</taxon>
        <taxon>Arthropoda</taxon>
        <taxon>Chelicerata</taxon>
        <taxon>Arachnida</taxon>
        <taxon>Araneae</taxon>
        <taxon>Araneomorphae</taxon>
        <taxon>Entelegynae</taxon>
        <taxon>Araneoidea</taxon>
        <taxon>Nephilidae</taxon>
        <taxon>Trichonephila</taxon>
        <taxon>Trichonephila inaurata</taxon>
    </lineage>
</organism>
<evidence type="ECO:0000313" key="1">
    <source>
        <dbReference type="EMBL" id="GFY76846.1"/>
    </source>
</evidence>
<protein>
    <submittedName>
        <fullName evidence="1">Uncharacterized protein</fullName>
    </submittedName>
</protein>
<dbReference type="EMBL" id="BMAV01022170">
    <property type="protein sequence ID" value="GFY76846.1"/>
    <property type="molecule type" value="Genomic_DNA"/>
</dbReference>
<comment type="caution">
    <text evidence="1">The sequence shown here is derived from an EMBL/GenBank/DDBJ whole genome shotgun (WGS) entry which is preliminary data.</text>
</comment>
<reference evidence="1" key="1">
    <citation type="submission" date="2020-08" db="EMBL/GenBank/DDBJ databases">
        <title>Multicomponent nature underlies the extraordinary mechanical properties of spider dragline silk.</title>
        <authorList>
            <person name="Kono N."/>
            <person name="Nakamura H."/>
            <person name="Mori M."/>
            <person name="Yoshida Y."/>
            <person name="Ohtoshi R."/>
            <person name="Malay A.D."/>
            <person name="Moran D.A.P."/>
            <person name="Tomita M."/>
            <person name="Numata K."/>
            <person name="Arakawa K."/>
        </authorList>
    </citation>
    <scope>NUCLEOTIDE SEQUENCE</scope>
</reference>
<evidence type="ECO:0000313" key="2">
    <source>
        <dbReference type="Proteomes" id="UP000886998"/>
    </source>
</evidence>
<proteinExistence type="predicted"/>
<accession>A0A8X6YTM7</accession>
<sequence>MEDSFWHFREKTCTWHVDRSWRHSISRLITKKEIQVEAHKIVRSLLVETDEAAFDIMLKEALMMFDEKEEMKEFKRYFEQTYSV</sequence>
<dbReference type="Proteomes" id="UP000886998">
    <property type="component" value="Unassembled WGS sequence"/>
</dbReference>